<dbReference type="InterPro" id="IPR016192">
    <property type="entry name" value="APOBEC/CMP_deaminase_Zn-bd"/>
</dbReference>
<protein>
    <submittedName>
        <fullName evidence="4">tRNA-specific adenosine deaminase</fullName>
    </submittedName>
</protein>
<dbReference type="KEGG" id="uam:UABAM_04194"/>
<dbReference type="CDD" id="cd01285">
    <property type="entry name" value="nucleoside_deaminase"/>
    <property type="match status" value="1"/>
</dbReference>
<dbReference type="Gene3D" id="3.40.140.10">
    <property type="entry name" value="Cytidine Deaminase, domain 2"/>
    <property type="match status" value="1"/>
</dbReference>
<dbReference type="InterPro" id="IPR016193">
    <property type="entry name" value="Cytidine_deaminase-like"/>
</dbReference>
<dbReference type="InterPro" id="IPR002125">
    <property type="entry name" value="CMP_dCMP_dom"/>
</dbReference>
<evidence type="ECO:0000259" key="3">
    <source>
        <dbReference type="PROSITE" id="PS51747"/>
    </source>
</evidence>
<dbReference type="AlphaFoldDB" id="A0A5S9IQJ7"/>
<dbReference type="Proteomes" id="UP000326354">
    <property type="component" value="Chromosome"/>
</dbReference>
<keyword evidence="1" id="KW-0479">Metal-binding</keyword>
<dbReference type="EMBL" id="AP019860">
    <property type="protein sequence ID" value="BBM85816.1"/>
    <property type="molecule type" value="Genomic_DNA"/>
</dbReference>
<accession>A0A5S9IQJ7</accession>
<dbReference type="OrthoDB" id="275260at2"/>
<dbReference type="GO" id="GO:0008270">
    <property type="term" value="F:zinc ion binding"/>
    <property type="evidence" value="ECO:0007669"/>
    <property type="project" value="InterPro"/>
</dbReference>
<feature type="domain" description="CMP/dCMP-type deaminase" evidence="3">
    <location>
        <begin position="1"/>
        <end position="116"/>
    </location>
</feature>
<organism evidence="4 5">
    <name type="scientific">Uabimicrobium amorphum</name>
    <dbReference type="NCBI Taxonomy" id="2596890"/>
    <lineage>
        <taxon>Bacteria</taxon>
        <taxon>Pseudomonadati</taxon>
        <taxon>Planctomycetota</taxon>
        <taxon>Candidatus Uabimicrobiia</taxon>
        <taxon>Candidatus Uabimicrobiales</taxon>
        <taxon>Candidatus Uabimicrobiaceae</taxon>
        <taxon>Candidatus Uabimicrobium</taxon>
    </lineage>
</organism>
<dbReference type="GO" id="GO:0016787">
    <property type="term" value="F:hydrolase activity"/>
    <property type="evidence" value="ECO:0007669"/>
    <property type="project" value="InterPro"/>
</dbReference>
<evidence type="ECO:0000256" key="2">
    <source>
        <dbReference type="ARBA" id="ARBA00022833"/>
    </source>
</evidence>
<evidence type="ECO:0000313" key="4">
    <source>
        <dbReference type="EMBL" id="BBM85816.1"/>
    </source>
</evidence>
<keyword evidence="2" id="KW-0862">Zinc</keyword>
<dbReference type="PANTHER" id="PTHR11079:SF179">
    <property type="entry name" value="TRNA(ADENINE(34)) DEAMINASE, CHLOROPLASTIC"/>
    <property type="match status" value="1"/>
</dbReference>
<reference evidence="4 5" key="1">
    <citation type="submission" date="2019-08" db="EMBL/GenBank/DDBJ databases">
        <title>Complete genome sequence of Candidatus Uab amorphum.</title>
        <authorList>
            <person name="Shiratori T."/>
            <person name="Suzuki S."/>
            <person name="Kakizawa Y."/>
            <person name="Ishida K."/>
        </authorList>
    </citation>
    <scope>NUCLEOTIDE SEQUENCE [LARGE SCALE GENOMIC DNA]</scope>
    <source>
        <strain evidence="4 5">SRT547</strain>
    </source>
</reference>
<dbReference type="PROSITE" id="PS00903">
    <property type="entry name" value="CYT_DCMP_DEAMINASES_1"/>
    <property type="match status" value="1"/>
</dbReference>
<dbReference type="RefSeq" id="WP_151969906.1">
    <property type="nucleotide sequence ID" value="NZ_AP019860.1"/>
</dbReference>
<dbReference type="PANTHER" id="PTHR11079">
    <property type="entry name" value="CYTOSINE DEAMINASE FAMILY MEMBER"/>
    <property type="match status" value="1"/>
</dbReference>
<dbReference type="PROSITE" id="PS51747">
    <property type="entry name" value="CYT_DCMP_DEAMINASES_2"/>
    <property type="match status" value="1"/>
</dbReference>
<keyword evidence="5" id="KW-1185">Reference proteome</keyword>
<proteinExistence type="predicted"/>
<dbReference type="SUPFAM" id="SSF53927">
    <property type="entry name" value="Cytidine deaminase-like"/>
    <property type="match status" value="1"/>
</dbReference>
<gene>
    <name evidence="4" type="ORF">UABAM_04194</name>
</gene>
<name>A0A5S9IQJ7_UABAM</name>
<dbReference type="Pfam" id="PF00383">
    <property type="entry name" value="dCMP_cyt_deam_1"/>
    <property type="match status" value="1"/>
</dbReference>
<evidence type="ECO:0000313" key="5">
    <source>
        <dbReference type="Proteomes" id="UP000326354"/>
    </source>
</evidence>
<sequence length="145" mass="16198">MHEKLIKQSFALAKQAVLDGDHPFGALLVHNDEVILTAQNTVNSDGDFTKHAEMNLLHKAAKKYSRSQLSNFILYTSTEPCMMCSGAIYWSGIHKVVYGCSAQALQDVTKDAFLVSCRDLLPSTFEIVGPICEHLGKEIHKNFWK</sequence>
<evidence type="ECO:0000256" key="1">
    <source>
        <dbReference type="ARBA" id="ARBA00022723"/>
    </source>
</evidence>